<dbReference type="Proteomes" id="UP000799424">
    <property type="component" value="Unassembled WGS sequence"/>
</dbReference>
<evidence type="ECO:0000313" key="2">
    <source>
        <dbReference type="Proteomes" id="UP000799424"/>
    </source>
</evidence>
<protein>
    <submittedName>
        <fullName evidence="1">Uncharacterized protein</fullName>
    </submittedName>
</protein>
<accession>A0A6A6ZM60</accession>
<dbReference type="AlphaFoldDB" id="A0A6A6ZM60"/>
<sequence length="150" mass="17663">MFVYSEKIEKRASAFARAAVHRLRKHLTLRIGLLPREVKIPNNFERAQKSSKWLETKLGYIYKRLKNNKFLSLAAKEEFLRFVKQLKPNGDDSNECKEEVDNNSKRELENYYKRMPDAYDADVVNSDNKSEFKGFSNSRDFSEILAEDDM</sequence>
<organism evidence="1 2">
    <name type="scientific">Ophiobolus disseminans</name>
    <dbReference type="NCBI Taxonomy" id="1469910"/>
    <lineage>
        <taxon>Eukaryota</taxon>
        <taxon>Fungi</taxon>
        <taxon>Dikarya</taxon>
        <taxon>Ascomycota</taxon>
        <taxon>Pezizomycotina</taxon>
        <taxon>Dothideomycetes</taxon>
        <taxon>Pleosporomycetidae</taxon>
        <taxon>Pleosporales</taxon>
        <taxon>Pleosporineae</taxon>
        <taxon>Phaeosphaeriaceae</taxon>
        <taxon>Ophiobolus</taxon>
    </lineage>
</organism>
<name>A0A6A6ZM60_9PLEO</name>
<reference evidence="1" key="1">
    <citation type="journal article" date="2020" name="Stud. Mycol.">
        <title>101 Dothideomycetes genomes: a test case for predicting lifestyles and emergence of pathogens.</title>
        <authorList>
            <person name="Haridas S."/>
            <person name="Albert R."/>
            <person name="Binder M."/>
            <person name="Bloem J."/>
            <person name="Labutti K."/>
            <person name="Salamov A."/>
            <person name="Andreopoulos B."/>
            <person name="Baker S."/>
            <person name="Barry K."/>
            <person name="Bills G."/>
            <person name="Bluhm B."/>
            <person name="Cannon C."/>
            <person name="Castanera R."/>
            <person name="Culley D."/>
            <person name="Daum C."/>
            <person name="Ezra D."/>
            <person name="Gonzalez J."/>
            <person name="Henrissat B."/>
            <person name="Kuo A."/>
            <person name="Liang C."/>
            <person name="Lipzen A."/>
            <person name="Lutzoni F."/>
            <person name="Magnuson J."/>
            <person name="Mondo S."/>
            <person name="Nolan M."/>
            <person name="Ohm R."/>
            <person name="Pangilinan J."/>
            <person name="Park H.-J."/>
            <person name="Ramirez L."/>
            <person name="Alfaro M."/>
            <person name="Sun H."/>
            <person name="Tritt A."/>
            <person name="Yoshinaga Y."/>
            <person name="Zwiers L.-H."/>
            <person name="Turgeon B."/>
            <person name="Goodwin S."/>
            <person name="Spatafora J."/>
            <person name="Crous P."/>
            <person name="Grigoriev I."/>
        </authorList>
    </citation>
    <scope>NUCLEOTIDE SEQUENCE</scope>
    <source>
        <strain evidence="1">CBS 113818</strain>
    </source>
</reference>
<evidence type="ECO:0000313" key="1">
    <source>
        <dbReference type="EMBL" id="KAF2821996.1"/>
    </source>
</evidence>
<dbReference type="EMBL" id="MU006235">
    <property type="protein sequence ID" value="KAF2821996.1"/>
    <property type="molecule type" value="Genomic_DNA"/>
</dbReference>
<keyword evidence="2" id="KW-1185">Reference proteome</keyword>
<proteinExistence type="predicted"/>
<gene>
    <name evidence="1" type="ORF">CC86DRAFT_385714</name>
</gene>